<accession>A0A397GV05</accession>
<dbReference type="AlphaFoldDB" id="A0A397GV05"/>
<dbReference type="VEuPathDB" id="FungiDB:CDV56_107074"/>
<dbReference type="GeneID" id="38129048"/>
<protein>
    <submittedName>
        <fullName evidence="1">Uncharacterized protein</fullName>
    </submittedName>
</protein>
<keyword evidence="2" id="KW-1185">Reference proteome</keyword>
<evidence type="ECO:0000313" key="1">
    <source>
        <dbReference type="EMBL" id="RHZ54861.1"/>
    </source>
</evidence>
<evidence type="ECO:0000313" key="2">
    <source>
        <dbReference type="Proteomes" id="UP000215305"/>
    </source>
</evidence>
<dbReference type="Proteomes" id="UP000215305">
    <property type="component" value="Unassembled WGS sequence"/>
</dbReference>
<sequence length="535" mass="61575">MNMTHLSGNDLRVALRAAARALIWSLQAMPELQEARIVIIGGMAVQHHVGAYRKTSVSTLKNRSQRTLTRSFILVQDVDVLLFSHDHPIDTQRIRKELVSGFSYLFMECAQPLFFKYRDTHCTHLVQVDLIPQHLPPYLPAHAMALREIDLNYLPFIVPLDLIAYKVHCSSMRPYSRKRKQDARDARMLWGMIYSLKSVPLSQAQRQAIISGLDLMAGNSGIWRWLKGRLRRWVNIRQSACNQVERVRLIMEREESALHKFPRTRFTPPGDLFVTSVGVFGEILAAQPYMKTRLVLAYTMSRIRTVESLEAQLDHHLDLLRLCRGDSMNVRGRVPALMLRLDKDQKCYEFLKWHAVIASEENWEPTHWNLSYLNIKKADAFESIELFVAGFPDLYRIVALTLLKIKLLLHLMRLEETALVLSPKLPPELVDLIQSFVPRSPIVAGNRELVYGATRQPAIEKLEIEIDVLCMATNLRNVHFWSSLLNPERNSTVKPNHHHWGTVEEARAIIMSVYDAWDETPGAIDFIRKKSQGRA</sequence>
<dbReference type="RefSeq" id="XP_026614127.1">
    <property type="nucleotide sequence ID" value="XM_026760693.1"/>
</dbReference>
<comment type="caution">
    <text evidence="1">The sequence shown here is derived from an EMBL/GenBank/DDBJ whole genome shotgun (WGS) entry which is preliminary data.</text>
</comment>
<reference evidence="1" key="1">
    <citation type="submission" date="2018-08" db="EMBL/GenBank/DDBJ databases">
        <title>Draft genome sequence of azole-resistant Aspergillus thermomutatus (Neosartorya pseudofischeri) strain HMR AF 39, isolated from a human nasal aspirate.</title>
        <authorList>
            <person name="Parent-Michaud M."/>
            <person name="Dufresne P.J."/>
            <person name="Fournier E."/>
            <person name="Martineau C."/>
            <person name="Moreira S."/>
            <person name="Perkins V."/>
            <person name="De Repentigny L."/>
            <person name="Dufresne S.F."/>
        </authorList>
    </citation>
    <scope>NUCLEOTIDE SEQUENCE [LARGE SCALE GENOMIC DNA]</scope>
    <source>
        <strain evidence="1">HMR AF 39</strain>
    </source>
</reference>
<dbReference type="OrthoDB" id="5952526at2759"/>
<organism evidence="1 2">
    <name type="scientific">Aspergillus thermomutatus</name>
    <name type="common">Neosartorya pseudofischeri</name>
    <dbReference type="NCBI Taxonomy" id="41047"/>
    <lineage>
        <taxon>Eukaryota</taxon>
        <taxon>Fungi</taxon>
        <taxon>Dikarya</taxon>
        <taxon>Ascomycota</taxon>
        <taxon>Pezizomycotina</taxon>
        <taxon>Eurotiomycetes</taxon>
        <taxon>Eurotiomycetidae</taxon>
        <taxon>Eurotiales</taxon>
        <taxon>Aspergillaceae</taxon>
        <taxon>Aspergillus</taxon>
        <taxon>Aspergillus subgen. Fumigati</taxon>
    </lineage>
</organism>
<gene>
    <name evidence="1" type="ORF">CDV56_107074</name>
</gene>
<proteinExistence type="predicted"/>
<dbReference type="STRING" id="41047.A0A397GV05"/>
<name>A0A397GV05_ASPTH</name>
<dbReference type="EMBL" id="NKHU02000106">
    <property type="protein sequence ID" value="RHZ54861.1"/>
    <property type="molecule type" value="Genomic_DNA"/>
</dbReference>